<gene>
    <name evidence="2" type="ORF">HK097_004614</name>
</gene>
<organism evidence="2 3">
    <name type="scientific">Rhizophlyctis rosea</name>
    <dbReference type="NCBI Taxonomy" id="64517"/>
    <lineage>
        <taxon>Eukaryota</taxon>
        <taxon>Fungi</taxon>
        <taxon>Fungi incertae sedis</taxon>
        <taxon>Chytridiomycota</taxon>
        <taxon>Chytridiomycota incertae sedis</taxon>
        <taxon>Chytridiomycetes</taxon>
        <taxon>Rhizophlyctidales</taxon>
        <taxon>Rhizophlyctidaceae</taxon>
        <taxon>Rhizophlyctis</taxon>
    </lineage>
</organism>
<feature type="domain" description="F-box" evidence="1">
    <location>
        <begin position="134"/>
        <end position="190"/>
    </location>
</feature>
<proteinExistence type="predicted"/>
<dbReference type="InterPro" id="IPR032675">
    <property type="entry name" value="LRR_dom_sf"/>
</dbReference>
<name>A0AAD5SJC7_9FUNG</name>
<accession>A0AAD5SJC7</accession>
<dbReference type="SUPFAM" id="SSF52047">
    <property type="entry name" value="RNI-like"/>
    <property type="match status" value="1"/>
</dbReference>
<dbReference type="PANTHER" id="PTHR38926">
    <property type="entry name" value="F-BOX DOMAIN CONTAINING PROTEIN, EXPRESSED"/>
    <property type="match status" value="1"/>
</dbReference>
<dbReference type="InterPro" id="IPR001810">
    <property type="entry name" value="F-box_dom"/>
</dbReference>
<protein>
    <recommendedName>
        <fullName evidence="1">F-box domain-containing protein</fullName>
    </recommendedName>
</protein>
<dbReference type="Gene3D" id="3.80.10.10">
    <property type="entry name" value="Ribonuclease Inhibitor"/>
    <property type="match status" value="1"/>
</dbReference>
<evidence type="ECO:0000259" key="1">
    <source>
        <dbReference type="Pfam" id="PF12937"/>
    </source>
</evidence>
<reference evidence="2" key="1">
    <citation type="submission" date="2020-05" db="EMBL/GenBank/DDBJ databases">
        <title>Phylogenomic resolution of chytrid fungi.</title>
        <authorList>
            <person name="Stajich J.E."/>
            <person name="Amses K."/>
            <person name="Simmons R."/>
            <person name="Seto K."/>
            <person name="Myers J."/>
            <person name="Bonds A."/>
            <person name="Quandt C.A."/>
            <person name="Barry K."/>
            <person name="Liu P."/>
            <person name="Grigoriev I."/>
            <person name="Longcore J.E."/>
            <person name="James T.Y."/>
        </authorList>
    </citation>
    <scope>NUCLEOTIDE SEQUENCE</scope>
    <source>
        <strain evidence="2">JEL0318</strain>
    </source>
</reference>
<comment type="caution">
    <text evidence="2">The sequence shown here is derived from an EMBL/GenBank/DDBJ whole genome shotgun (WGS) entry which is preliminary data.</text>
</comment>
<dbReference type="AlphaFoldDB" id="A0AAD5SJC7"/>
<keyword evidence="3" id="KW-1185">Reference proteome</keyword>
<dbReference type="Pfam" id="PF12937">
    <property type="entry name" value="F-box-like"/>
    <property type="match status" value="1"/>
</dbReference>
<evidence type="ECO:0000313" key="3">
    <source>
        <dbReference type="Proteomes" id="UP001212841"/>
    </source>
</evidence>
<sequence>MDHNPISARHVITYCREVLSNYVNQPDSPPSVKAAVLSCNLWLLMHEESVLAEPVAESLPVIRRIEQQQLALAEGLNNHIVPQRLPQSRAATVSLPDEAALLTATSPYPSPTAINAPLIQRSLRVTQPKTLAVSLPDELLIKIMHHLRPRRFVEQPDGHWARPGTPDLLRCARVCHTWSRAALQALWAFPHMTSIEMMKMFIMSTMRARTAIKDEPFSQLALKTLVIDNDFVRSDRRFKCRNWDTRPPSFLHAPLIVLANICPNLRVLNLSHVVIGASTLLQVFEACQSLNAFSICTSQIIGCISDEPPALLDKFRKRVTQLRSLEFTKCFGDPDSRIDFLQTILSSTKNLQQLVVYPNVIVDTIFNNFQYPELQILSCNRESLSLASCIPHAAAGIRILEVDEWGLAELCTLLRHCPVLEELRVWELRDCESTEELFTTLATHNPLLSKLTLLTECDEKSFTSFICSRGAGITKLDLVDLAPVTWITDKVLQCVARNCPGLKALNLKTIEVVERKFTREGFEGVVRACTKLVEVGLGRYQPDQVRNWEDELADELRERGFKDCVWQERYGVDPTRLLGIDMS</sequence>
<dbReference type="EMBL" id="JADGJD010000022">
    <property type="protein sequence ID" value="KAJ3056753.1"/>
    <property type="molecule type" value="Genomic_DNA"/>
</dbReference>
<evidence type="ECO:0000313" key="2">
    <source>
        <dbReference type="EMBL" id="KAJ3056753.1"/>
    </source>
</evidence>
<dbReference type="Proteomes" id="UP001212841">
    <property type="component" value="Unassembled WGS sequence"/>
</dbReference>
<dbReference type="Gene3D" id="1.20.1280.50">
    <property type="match status" value="1"/>
</dbReference>
<dbReference type="PANTHER" id="PTHR38926:SF5">
    <property type="entry name" value="F-BOX AND LEUCINE-RICH REPEAT PROTEIN 6"/>
    <property type="match status" value="1"/>
</dbReference>